<dbReference type="InterPro" id="IPR002016">
    <property type="entry name" value="Haem_peroxidase"/>
</dbReference>
<proteinExistence type="inferred from homology"/>
<feature type="signal peptide" evidence="18">
    <location>
        <begin position="1"/>
        <end position="32"/>
    </location>
</feature>
<dbReference type="GO" id="GO:0006979">
    <property type="term" value="P:response to oxidative stress"/>
    <property type="evidence" value="ECO:0007669"/>
    <property type="project" value="UniProtKB-UniRule"/>
</dbReference>
<evidence type="ECO:0000256" key="13">
    <source>
        <dbReference type="PIRSR" id="PIRSR600823-1"/>
    </source>
</evidence>
<feature type="disulfide bond" evidence="17">
    <location>
        <begin position="131"/>
        <end position="328"/>
    </location>
</feature>
<dbReference type="FunFam" id="1.10.520.10:FF:000008">
    <property type="entry name" value="Peroxidase"/>
    <property type="match status" value="1"/>
</dbReference>
<evidence type="ECO:0000259" key="19">
    <source>
        <dbReference type="PROSITE" id="PS50873"/>
    </source>
</evidence>
<sequence>MASLESGINSRSEKPRRLLWLVTLLIAAACLHQPVANGALQVGFYDGTCSRAESIVKDTVRAAVSSDRTIAASIIRLHFHDCFVEGCDASLLLTGSGTEQTAIPNQSVRGYGVITDAKSQLEASCPGVVSCADIVALAARDSVEILGGAPYDAETGRFDGTAPGSNVLAKLPGPNMTVEEATPFFTNLGLTQEDMVTLLGSHTVGVSQCLFFVDRLYNFKGTGKPDPSLDVSYLAKLQSLCPDVTGDTTNVALDENSEFAFDTSYFRNLQASKGVLRIDQEIANDASTSGRVNTLSASSNTFGADFGAAMIAMGRIGVLTTGNVRAICESS</sequence>
<dbReference type="GO" id="GO:0042744">
    <property type="term" value="P:hydrogen peroxide catabolic process"/>
    <property type="evidence" value="ECO:0007669"/>
    <property type="project" value="UniProtKB-KW"/>
</dbReference>
<keyword evidence="12 18" id="KW-0376">Hydrogen peroxide</keyword>
<dbReference type="GO" id="GO:0005576">
    <property type="term" value="C:extracellular region"/>
    <property type="evidence" value="ECO:0007669"/>
    <property type="project" value="UniProtKB-SubCell"/>
</dbReference>
<evidence type="ECO:0000256" key="11">
    <source>
        <dbReference type="ARBA" id="ARBA00023157"/>
    </source>
</evidence>
<feature type="binding site" evidence="15">
    <location>
        <position position="84"/>
    </location>
    <ligand>
        <name>Ca(2+)</name>
        <dbReference type="ChEBI" id="CHEBI:29108"/>
        <label>1</label>
    </ligand>
</feature>
<keyword evidence="9 18" id="KW-0560">Oxidoreductase</keyword>
<evidence type="ECO:0000256" key="4">
    <source>
        <dbReference type="ARBA" id="ARBA00012313"/>
    </source>
</evidence>
<accession>A0A8T0GJ20</accession>
<dbReference type="InterPro" id="IPR033905">
    <property type="entry name" value="Secretory_peroxidase"/>
</dbReference>
<dbReference type="GO" id="GO:0140825">
    <property type="term" value="F:lactoperoxidase activity"/>
    <property type="evidence" value="ECO:0007669"/>
    <property type="project" value="UniProtKB-EC"/>
</dbReference>
<dbReference type="GO" id="GO:0046872">
    <property type="term" value="F:metal ion binding"/>
    <property type="evidence" value="ECO:0007669"/>
    <property type="project" value="UniProtKB-UniRule"/>
</dbReference>
<feature type="domain" description="Plant heme peroxidase family profile" evidence="19">
    <location>
        <begin position="39"/>
        <end position="331"/>
    </location>
</feature>
<keyword evidence="11 17" id="KW-1015">Disulfide bond</keyword>
<dbReference type="PROSITE" id="PS00435">
    <property type="entry name" value="PEROXIDASE_1"/>
    <property type="match status" value="1"/>
</dbReference>
<feature type="binding site" evidence="14">
    <location>
        <position position="172"/>
    </location>
    <ligand>
        <name>substrate</name>
    </ligand>
</feature>
<keyword evidence="8 18" id="KW-0732">Signal</keyword>
<comment type="similarity">
    <text evidence="3">Belongs to the peroxidase family. Ascorbate peroxidase subfamily.</text>
</comment>
<feature type="site" description="Transition state stabilizer" evidence="16">
    <location>
        <position position="76"/>
    </location>
</feature>
<evidence type="ECO:0000256" key="7">
    <source>
        <dbReference type="ARBA" id="ARBA00022723"/>
    </source>
</evidence>
<reference evidence="20" key="1">
    <citation type="submission" date="2020-06" db="EMBL/GenBank/DDBJ databases">
        <title>WGS assembly of Ceratodon purpureus strain R40.</title>
        <authorList>
            <person name="Carey S.B."/>
            <person name="Jenkins J."/>
            <person name="Shu S."/>
            <person name="Lovell J.T."/>
            <person name="Sreedasyam A."/>
            <person name="Maumus F."/>
            <person name="Tiley G.P."/>
            <person name="Fernandez-Pozo N."/>
            <person name="Barry K."/>
            <person name="Chen C."/>
            <person name="Wang M."/>
            <person name="Lipzen A."/>
            <person name="Daum C."/>
            <person name="Saski C.A."/>
            <person name="Payton A.C."/>
            <person name="Mcbreen J.C."/>
            <person name="Conrad R.E."/>
            <person name="Kollar L.M."/>
            <person name="Olsson S."/>
            <person name="Huttunen S."/>
            <person name="Landis J.B."/>
            <person name="Wickett N.J."/>
            <person name="Johnson M.G."/>
            <person name="Rensing S.A."/>
            <person name="Grimwood J."/>
            <person name="Schmutz J."/>
            <person name="Mcdaniel S.F."/>
        </authorList>
    </citation>
    <scope>NUCLEOTIDE SEQUENCE</scope>
    <source>
        <strain evidence="20">R40</strain>
    </source>
</reference>
<keyword evidence="7 15" id="KW-0479">Metal-binding</keyword>
<evidence type="ECO:0000256" key="12">
    <source>
        <dbReference type="ARBA" id="ARBA00023324"/>
    </source>
</evidence>
<comment type="similarity">
    <text evidence="18">Belongs to the peroxidase family. Classical plant (class III) peroxidase subfamily.</text>
</comment>
<dbReference type="PRINTS" id="PR00458">
    <property type="entry name" value="PEROXIDASE"/>
</dbReference>
<evidence type="ECO:0000256" key="9">
    <source>
        <dbReference type="ARBA" id="ARBA00023002"/>
    </source>
</evidence>
<evidence type="ECO:0000256" key="15">
    <source>
        <dbReference type="PIRSR" id="PIRSR600823-3"/>
    </source>
</evidence>
<dbReference type="Gene3D" id="1.10.520.10">
    <property type="match status" value="1"/>
</dbReference>
<dbReference type="GO" id="GO:0020037">
    <property type="term" value="F:heme binding"/>
    <property type="evidence" value="ECO:0007669"/>
    <property type="project" value="UniProtKB-UniRule"/>
</dbReference>
<feature type="binding site" evidence="15">
    <location>
        <position position="262"/>
    </location>
    <ligand>
        <name>Ca(2+)</name>
        <dbReference type="ChEBI" id="CHEBI:29108"/>
        <label>2</label>
    </ligand>
</feature>
<dbReference type="EMBL" id="CM026431">
    <property type="protein sequence ID" value="KAG0559516.1"/>
    <property type="molecule type" value="Genomic_DNA"/>
</dbReference>
<evidence type="ECO:0000256" key="16">
    <source>
        <dbReference type="PIRSR" id="PIRSR600823-4"/>
    </source>
</evidence>
<feature type="disulfide bond" evidence="17">
    <location>
        <begin position="49"/>
        <end position="125"/>
    </location>
</feature>
<evidence type="ECO:0000256" key="3">
    <source>
        <dbReference type="ARBA" id="ARBA00006873"/>
    </source>
</evidence>
<dbReference type="SUPFAM" id="SSF48113">
    <property type="entry name" value="Heme-dependent peroxidases"/>
    <property type="match status" value="1"/>
</dbReference>
<keyword evidence="6 18" id="KW-0349">Heme</keyword>
<evidence type="ECO:0000313" key="21">
    <source>
        <dbReference type="Proteomes" id="UP000822688"/>
    </source>
</evidence>
<evidence type="ECO:0000313" key="20">
    <source>
        <dbReference type="EMBL" id="KAG0559516.1"/>
    </source>
</evidence>
<keyword evidence="5 18" id="KW-0575">Peroxidase</keyword>
<comment type="subcellular location">
    <subcellularLocation>
        <location evidence="18">Secreted</location>
    </subcellularLocation>
</comment>
<comment type="catalytic activity">
    <reaction evidence="1 18">
        <text>2 a phenolic donor + H2O2 = 2 a phenolic radical donor + 2 H2O</text>
        <dbReference type="Rhea" id="RHEA:56136"/>
        <dbReference type="ChEBI" id="CHEBI:15377"/>
        <dbReference type="ChEBI" id="CHEBI:16240"/>
        <dbReference type="ChEBI" id="CHEBI:139520"/>
        <dbReference type="ChEBI" id="CHEBI:139521"/>
        <dbReference type="EC" id="1.11.1.7"/>
    </reaction>
</comment>
<dbReference type="InterPro" id="IPR000823">
    <property type="entry name" value="Peroxidase_pln"/>
</dbReference>
<dbReference type="InterPro" id="IPR019794">
    <property type="entry name" value="Peroxidases_AS"/>
</dbReference>
<keyword evidence="15 18" id="KW-0106">Calcium</keyword>
<dbReference type="InterPro" id="IPR019793">
    <property type="entry name" value="Peroxidases_heam-ligand_BS"/>
</dbReference>
<evidence type="ECO:0000256" key="14">
    <source>
        <dbReference type="PIRSR" id="PIRSR600823-2"/>
    </source>
</evidence>
<dbReference type="AlphaFoldDB" id="A0A8T0GJ20"/>
<feature type="binding site" evidence="15">
    <location>
        <position position="203"/>
    </location>
    <ligand>
        <name>Ca(2+)</name>
        <dbReference type="ChEBI" id="CHEBI:29108"/>
        <label>2</label>
    </ligand>
</feature>
<dbReference type="PANTHER" id="PTHR31235">
    <property type="entry name" value="PEROXIDASE 25-RELATED"/>
    <property type="match status" value="1"/>
</dbReference>
<dbReference type="PROSITE" id="PS50873">
    <property type="entry name" value="PEROXIDASE_4"/>
    <property type="match status" value="1"/>
</dbReference>
<feature type="binding site" evidence="15">
    <location>
        <position position="86"/>
    </location>
    <ligand>
        <name>Ca(2+)</name>
        <dbReference type="ChEBI" id="CHEBI:29108"/>
        <label>1</label>
    </ligand>
</feature>
<dbReference type="CDD" id="cd00693">
    <property type="entry name" value="secretory_peroxidase"/>
    <property type="match status" value="1"/>
</dbReference>
<feature type="disulfide bond" evidence="17">
    <location>
        <begin position="82"/>
        <end position="87"/>
    </location>
</feature>
<dbReference type="PRINTS" id="PR00461">
    <property type="entry name" value="PLPEROXIDASE"/>
</dbReference>
<feature type="chain" id="PRO_5035965343" description="Peroxidase" evidence="18">
    <location>
        <begin position="33"/>
        <end position="331"/>
    </location>
</feature>
<keyword evidence="10 15" id="KW-0408">Iron</keyword>
<feature type="binding site" evidence="15">
    <location>
        <position position="88"/>
    </location>
    <ligand>
        <name>Ca(2+)</name>
        <dbReference type="ChEBI" id="CHEBI:29108"/>
        <label>1</label>
    </ligand>
</feature>
<comment type="function">
    <text evidence="2">Removal of H(2)O(2), oxidation of toxic reductants, biosynthesis and degradation of lignin, suberization, auxin catabolism, response to environmental stresses such as wounding, pathogen attack and oxidative stress. These functions might be dependent on each isozyme/isoform in each plant tissue.</text>
</comment>
<evidence type="ECO:0000256" key="8">
    <source>
        <dbReference type="ARBA" id="ARBA00022729"/>
    </source>
</evidence>
<feature type="binding site" evidence="15">
    <location>
        <position position="254"/>
    </location>
    <ligand>
        <name>Ca(2+)</name>
        <dbReference type="ChEBI" id="CHEBI:29108"/>
        <label>2</label>
    </ligand>
</feature>
<keyword evidence="21" id="KW-1185">Reference proteome</keyword>
<evidence type="ECO:0000256" key="2">
    <source>
        <dbReference type="ARBA" id="ARBA00002322"/>
    </source>
</evidence>
<evidence type="ECO:0000256" key="18">
    <source>
        <dbReference type="RuleBase" id="RU362060"/>
    </source>
</evidence>
<feature type="disulfide bond" evidence="17">
    <location>
        <begin position="209"/>
        <end position="241"/>
    </location>
</feature>
<dbReference type="Pfam" id="PF00141">
    <property type="entry name" value="peroxidase"/>
    <property type="match status" value="1"/>
</dbReference>
<feature type="binding site" evidence="15">
    <location>
        <position position="90"/>
    </location>
    <ligand>
        <name>Ca(2+)</name>
        <dbReference type="ChEBI" id="CHEBI:29108"/>
        <label>1</label>
    </ligand>
</feature>
<keyword evidence="18" id="KW-0964">Secreted</keyword>
<name>A0A8T0GJ20_CERPU</name>
<evidence type="ECO:0000256" key="10">
    <source>
        <dbReference type="ARBA" id="ARBA00023004"/>
    </source>
</evidence>
<protein>
    <recommendedName>
        <fullName evidence="4 18">Peroxidase</fullName>
        <ecNumber evidence="4 18">1.11.1.7</ecNumber>
    </recommendedName>
</protein>
<feature type="active site" description="Proton acceptor" evidence="13">
    <location>
        <position position="80"/>
    </location>
</feature>
<organism evidence="20 21">
    <name type="scientific">Ceratodon purpureus</name>
    <name type="common">Fire moss</name>
    <name type="synonym">Dicranum purpureum</name>
    <dbReference type="NCBI Taxonomy" id="3225"/>
    <lineage>
        <taxon>Eukaryota</taxon>
        <taxon>Viridiplantae</taxon>
        <taxon>Streptophyta</taxon>
        <taxon>Embryophyta</taxon>
        <taxon>Bryophyta</taxon>
        <taxon>Bryophytina</taxon>
        <taxon>Bryopsida</taxon>
        <taxon>Dicranidae</taxon>
        <taxon>Pseudoditrichales</taxon>
        <taxon>Ditrichaceae</taxon>
        <taxon>Ceratodon</taxon>
    </lineage>
</organism>
<dbReference type="FunFam" id="1.10.420.10:FF:000007">
    <property type="entry name" value="Peroxidase"/>
    <property type="match status" value="1"/>
</dbReference>
<gene>
    <name evidence="20" type="ORF">KC19_10G111200</name>
</gene>
<evidence type="ECO:0000256" key="6">
    <source>
        <dbReference type="ARBA" id="ARBA00022617"/>
    </source>
</evidence>
<evidence type="ECO:0000256" key="17">
    <source>
        <dbReference type="PIRSR" id="PIRSR600823-5"/>
    </source>
</evidence>
<comment type="cofactor">
    <cofactor evidence="15 18">
        <name>Ca(2+)</name>
        <dbReference type="ChEBI" id="CHEBI:29108"/>
    </cofactor>
    <text evidence="15 18">Binds 2 calcium ions per subunit.</text>
</comment>
<evidence type="ECO:0000256" key="1">
    <source>
        <dbReference type="ARBA" id="ARBA00000189"/>
    </source>
</evidence>
<feature type="binding site" description="axial binding residue" evidence="15">
    <location>
        <position position="202"/>
    </location>
    <ligand>
        <name>heme b</name>
        <dbReference type="ChEBI" id="CHEBI:60344"/>
    </ligand>
    <ligandPart>
        <name>Fe</name>
        <dbReference type="ChEBI" id="CHEBI:18248"/>
    </ligandPart>
</feature>
<comment type="caution">
    <text evidence="20">The sequence shown here is derived from an EMBL/GenBank/DDBJ whole genome shotgun (WGS) entry which is preliminary data.</text>
</comment>
<evidence type="ECO:0000256" key="5">
    <source>
        <dbReference type="ARBA" id="ARBA00022559"/>
    </source>
</evidence>
<dbReference type="PROSITE" id="PS00436">
    <property type="entry name" value="PEROXIDASE_2"/>
    <property type="match status" value="1"/>
</dbReference>
<feature type="binding site" evidence="15">
    <location>
        <position position="81"/>
    </location>
    <ligand>
        <name>Ca(2+)</name>
        <dbReference type="ChEBI" id="CHEBI:29108"/>
        <label>1</label>
    </ligand>
</feature>
<feature type="binding site" evidence="15">
    <location>
        <position position="99"/>
    </location>
    <ligand>
        <name>Ca(2+)</name>
        <dbReference type="ChEBI" id="CHEBI:29108"/>
        <label>1</label>
    </ligand>
</feature>
<dbReference type="EC" id="1.11.1.7" evidence="4 18"/>
<dbReference type="InterPro" id="IPR010255">
    <property type="entry name" value="Haem_peroxidase_sf"/>
</dbReference>
<dbReference type="Gene3D" id="1.10.420.10">
    <property type="entry name" value="Peroxidase, domain 2"/>
    <property type="match status" value="1"/>
</dbReference>
<comment type="cofactor">
    <cofactor evidence="15 18">
        <name>heme b</name>
        <dbReference type="ChEBI" id="CHEBI:60344"/>
    </cofactor>
    <text evidence="15 18">Binds 1 heme b (iron(II)-protoporphyrin IX) group per subunit.</text>
</comment>
<dbReference type="Proteomes" id="UP000822688">
    <property type="component" value="Chromosome 10"/>
</dbReference>